<dbReference type="PROSITE" id="PS01033">
    <property type="entry name" value="GLOBIN"/>
    <property type="match status" value="1"/>
</dbReference>
<dbReference type="GO" id="GO:0020037">
    <property type="term" value="F:heme binding"/>
    <property type="evidence" value="ECO:0007669"/>
    <property type="project" value="InterPro"/>
</dbReference>
<keyword evidence="7" id="KW-0560">Oxidoreductase</keyword>
<gene>
    <name evidence="7" type="ORF">PHA8399_03530</name>
</gene>
<dbReference type="InterPro" id="IPR012292">
    <property type="entry name" value="Globin/Proto"/>
</dbReference>
<dbReference type="GO" id="GO:0071949">
    <property type="term" value="F:FAD binding"/>
    <property type="evidence" value="ECO:0007669"/>
    <property type="project" value="TreeGrafter"/>
</dbReference>
<dbReference type="InterPro" id="IPR000971">
    <property type="entry name" value="Globin"/>
</dbReference>
<keyword evidence="5" id="KW-0813">Transport</keyword>
<dbReference type="Proteomes" id="UP000051326">
    <property type="component" value="Unassembled WGS sequence"/>
</dbReference>
<dbReference type="Gene3D" id="1.10.490.10">
    <property type="entry name" value="Globins"/>
    <property type="match status" value="1"/>
</dbReference>
<keyword evidence="2 5" id="KW-0561">Oxygen transport</keyword>
<dbReference type="GO" id="GO:0019825">
    <property type="term" value="F:oxygen binding"/>
    <property type="evidence" value="ECO:0007669"/>
    <property type="project" value="InterPro"/>
</dbReference>
<dbReference type="PANTHER" id="PTHR43396:SF3">
    <property type="entry name" value="FLAVOHEMOPROTEIN"/>
    <property type="match status" value="1"/>
</dbReference>
<dbReference type="GO" id="GO:0005344">
    <property type="term" value="F:oxygen carrier activity"/>
    <property type="evidence" value="ECO:0007669"/>
    <property type="project" value="UniProtKB-KW"/>
</dbReference>
<dbReference type="RefSeq" id="WP_058287405.1">
    <property type="nucleotide sequence ID" value="NZ_CP081044.1"/>
</dbReference>
<evidence type="ECO:0000259" key="6">
    <source>
        <dbReference type="PROSITE" id="PS01033"/>
    </source>
</evidence>
<dbReference type="AlphaFoldDB" id="A0A0P1HCZ4"/>
<dbReference type="InterPro" id="IPR009050">
    <property type="entry name" value="Globin-like_sf"/>
</dbReference>
<dbReference type="GO" id="GO:0008941">
    <property type="term" value="F:nitric oxide dioxygenase NAD(P)H activity"/>
    <property type="evidence" value="ECO:0007669"/>
    <property type="project" value="TreeGrafter"/>
</dbReference>
<evidence type="ECO:0000313" key="8">
    <source>
        <dbReference type="Proteomes" id="UP000051326"/>
    </source>
</evidence>
<evidence type="ECO:0000256" key="3">
    <source>
        <dbReference type="ARBA" id="ARBA00022723"/>
    </source>
</evidence>
<evidence type="ECO:0000256" key="5">
    <source>
        <dbReference type="RuleBase" id="RU000356"/>
    </source>
</evidence>
<keyword evidence="4" id="KW-0408">Iron</keyword>
<keyword evidence="1 5" id="KW-0349">Heme</keyword>
<dbReference type="Pfam" id="PF00042">
    <property type="entry name" value="Globin"/>
    <property type="match status" value="1"/>
</dbReference>
<dbReference type="SUPFAM" id="SSF46458">
    <property type="entry name" value="Globin-like"/>
    <property type="match status" value="1"/>
</dbReference>
<accession>A0A0P1HCZ4</accession>
<evidence type="ECO:0000256" key="1">
    <source>
        <dbReference type="ARBA" id="ARBA00022617"/>
    </source>
</evidence>
<keyword evidence="7" id="KW-0223">Dioxygenase</keyword>
<sequence length="136" mass="15596">MVSAQDKSLVRKSFESERMDLDAFAAAFYAKFFAACPEVRPLFSRDMTRQEEKLLAILTHVAEALDDSARLDEILRQQGEKHRKREVRDAHFRGFITSFTGALSETLGPDWSTEAELAWTRFLTFVAGKMNFSVQR</sequence>
<reference evidence="7 8" key="1">
    <citation type="submission" date="2015-09" db="EMBL/GenBank/DDBJ databases">
        <authorList>
            <consortium name="Swine Surveillance"/>
        </authorList>
    </citation>
    <scope>NUCLEOTIDE SEQUENCE [LARGE SCALE GENOMIC DNA]</scope>
    <source>
        <strain evidence="7 8">CECT 8399</strain>
    </source>
</reference>
<protein>
    <submittedName>
        <fullName evidence="7">Bifunctional nitric oxide dioxygenase/dihydropteridine reductase 2</fullName>
    </submittedName>
</protein>
<keyword evidence="3" id="KW-0479">Metal-binding</keyword>
<proteinExistence type="inferred from homology"/>
<dbReference type="STRING" id="1396826.PHA8399_03530"/>
<dbReference type="GO" id="GO:0046872">
    <property type="term" value="F:metal ion binding"/>
    <property type="evidence" value="ECO:0007669"/>
    <property type="project" value="UniProtKB-KW"/>
</dbReference>
<evidence type="ECO:0000313" key="7">
    <source>
        <dbReference type="EMBL" id="CUI01388.1"/>
    </source>
</evidence>
<comment type="similarity">
    <text evidence="5">Belongs to the globin family.</text>
</comment>
<dbReference type="EMBL" id="CYSR01000031">
    <property type="protein sequence ID" value="CUI01388.1"/>
    <property type="molecule type" value="Genomic_DNA"/>
</dbReference>
<dbReference type="GO" id="GO:0071500">
    <property type="term" value="P:cellular response to nitrosative stress"/>
    <property type="evidence" value="ECO:0007669"/>
    <property type="project" value="TreeGrafter"/>
</dbReference>
<dbReference type="PANTHER" id="PTHR43396">
    <property type="entry name" value="FLAVOHEMOPROTEIN"/>
    <property type="match status" value="1"/>
</dbReference>
<name>A0A0P1HCZ4_9RHOB</name>
<feature type="domain" description="Globin" evidence="6">
    <location>
        <begin position="1"/>
        <end position="135"/>
    </location>
</feature>
<evidence type="ECO:0000256" key="4">
    <source>
        <dbReference type="ARBA" id="ARBA00023004"/>
    </source>
</evidence>
<dbReference type="GO" id="GO:0046210">
    <property type="term" value="P:nitric oxide catabolic process"/>
    <property type="evidence" value="ECO:0007669"/>
    <property type="project" value="TreeGrafter"/>
</dbReference>
<evidence type="ECO:0000256" key="2">
    <source>
        <dbReference type="ARBA" id="ARBA00022621"/>
    </source>
</evidence>
<organism evidence="7 8">
    <name type="scientific">Leisingera aquaemixtae</name>
    <dbReference type="NCBI Taxonomy" id="1396826"/>
    <lineage>
        <taxon>Bacteria</taxon>
        <taxon>Pseudomonadati</taxon>
        <taxon>Pseudomonadota</taxon>
        <taxon>Alphaproteobacteria</taxon>
        <taxon>Rhodobacterales</taxon>
        <taxon>Roseobacteraceae</taxon>
        <taxon>Leisingera</taxon>
    </lineage>
</organism>